<evidence type="ECO:0000313" key="4">
    <source>
        <dbReference type="Proteomes" id="UP000507470"/>
    </source>
</evidence>
<organism evidence="3 4">
    <name type="scientific">Mytilus coruscus</name>
    <name type="common">Sea mussel</name>
    <dbReference type="NCBI Taxonomy" id="42192"/>
    <lineage>
        <taxon>Eukaryota</taxon>
        <taxon>Metazoa</taxon>
        <taxon>Spiralia</taxon>
        <taxon>Lophotrochozoa</taxon>
        <taxon>Mollusca</taxon>
        <taxon>Bivalvia</taxon>
        <taxon>Autobranchia</taxon>
        <taxon>Pteriomorphia</taxon>
        <taxon>Mytilida</taxon>
        <taxon>Mytiloidea</taxon>
        <taxon>Mytilidae</taxon>
        <taxon>Mytilinae</taxon>
        <taxon>Mytilus</taxon>
    </lineage>
</organism>
<dbReference type="Gene3D" id="2.170.300.10">
    <property type="entry name" value="Tie2 ligand-binding domain superfamily"/>
    <property type="match status" value="1"/>
</dbReference>
<sequence>MDGFKLYVTNTSTIPPNGYLCYEDTDPGLPNITQIIPCNQLGKYVIYYDTKGSLHGGDRYGPIIELCYVAINGCKNSHWGSKCENVCADNCMERNCYPENGSCVWGCNPKYCLKDVCNKDTAVCTEGCKKRRTGSYCNEYNVASDGLVSLNPSSDPPASLANDGNEKSCSKTKGVNVTVQVDLMKISIGKGMYVTFGEHTKKEGHHIVYASNNSNSWNIGTVLYNRQSLPTEIKFNAVFRYLTYVLYRDQGQPSELELCEIGIYGCPPTYYGPLCNTSCPKNCRGPCDLENGICKFGCSNGWTGVECKQACQPGGYGKDCLEKCSRNCIIFPCNHVTGGCTGGCSDGWQGFNCFEKCPHGQFGRNCSQFCERCFLGMCDPVNGLCDNTSVCSPGYIYGAYCNISCDDGYFGNNCTRLCNCATGNCSAFTGNCPGGCAKGWRGEACDEVTVLLAEESSQAGAIAGSVAVVLIVLITVAALIVYKCRFISTKGKENNTEKTQSIEHQHYDDVRMEDVFTYQDLMIRQTSNEYDQINTAFVHH</sequence>
<keyword evidence="4" id="KW-1185">Reference proteome</keyword>
<feature type="transmembrane region" description="Helical" evidence="2">
    <location>
        <begin position="459"/>
        <end position="482"/>
    </location>
</feature>
<name>A0A6J8A6N4_MYTCO</name>
<dbReference type="EMBL" id="CACVKT020000762">
    <property type="protein sequence ID" value="CAC5362800.1"/>
    <property type="molecule type" value="Genomic_DNA"/>
</dbReference>
<proteinExistence type="predicted"/>
<keyword evidence="1" id="KW-0245">EGF-like domain</keyword>
<keyword evidence="2" id="KW-0472">Membrane</keyword>
<protein>
    <recommendedName>
        <fullName evidence="5">MEGF10_11</fullName>
    </recommendedName>
</protein>
<accession>A0A6J8A6N4</accession>
<reference evidence="3 4" key="1">
    <citation type="submission" date="2020-06" db="EMBL/GenBank/DDBJ databases">
        <authorList>
            <person name="Li R."/>
            <person name="Bekaert M."/>
        </authorList>
    </citation>
    <scope>NUCLEOTIDE SEQUENCE [LARGE SCALE GENOMIC DNA]</scope>
    <source>
        <strain evidence="4">wild</strain>
    </source>
</reference>
<evidence type="ECO:0008006" key="5">
    <source>
        <dbReference type="Google" id="ProtNLM"/>
    </source>
</evidence>
<keyword evidence="2" id="KW-0812">Transmembrane</keyword>
<evidence type="ECO:0000256" key="2">
    <source>
        <dbReference type="SAM" id="Phobius"/>
    </source>
</evidence>
<dbReference type="Proteomes" id="UP000507470">
    <property type="component" value="Unassembled WGS sequence"/>
</dbReference>
<dbReference type="SUPFAM" id="SSF49785">
    <property type="entry name" value="Galactose-binding domain-like"/>
    <property type="match status" value="1"/>
</dbReference>
<evidence type="ECO:0000256" key="1">
    <source>
        <dbReference type="ARBA" id="ARBA00022536"/>
    </source>
</evidence>
<dbReference type="PANTHER" id="PTHR24043">
    <property type="entry name" value="SCAVENGER RECEPTOR CLASS F"/>
    <property type="match status" value="1"/>
</dbReference>
<gene>
    <name evidence="3" type="ORF">MCOR_4443</name>
</gene>
<dbReference type="InterPro" id="IPR042635">
    <property type="entry name" value="MEGF10/SREC1/2-like"/>
</dbReference>
<dbReference type="PANTHER" id="PTHR24043:SF8">
    <property type="entry name" value="EGF-LIKE DOMAIN-CONTAINING PROTEIN"/>
    <property type="match status" value="1"/>
</dbReference>
<dbReference type="OrthoDB" id="10252017at2759"/>
<keyword evidence="2" id="KW-1133">Transmembrane helix</keyword>
<evidence type="ECO:0000313" key="3">
    <source>
        <dbReference type="EMBL" id="CAC5362800.1"/>
    </source>
</evidence>
<dbReference type="Gene3D" id="2.60.120.260">
    <property type="entry name" value="Galactose-binding domain-like"/>
    <property type="match status" value="1"/>
</dbReference>
<dbReference type="GO" id="GO:0005044">
    <property type="term" value="F:scavenger receptor activity"/>
    <property type="evidence" value="ECO:0007669"/>
    <property type="project" value="InterPro"/>
</dbReference>
<dbReference type="InterPro" id="IPR008979">
    <property type="entry name" value="Galactose-bd-like_sf"/>
</dbReference>
<dbReference type="AlphaFoldDB" id="A0A6J8A6N4"/>